<evidence type="ECO:0008006" key="5">
    <source>
        <dbReference type="Google" id="ProtNLM"/>
    </source>
</evidence>
<evidence type="ECO:0000313" key="3">
    <source>
        <dbReference type="EMBL" id="KXO97861.1"/>
    </source>
</evidence>
<dbReference type="Gene3D" id="2.30.22.10">
    <property type="entry name" value="Head domain of nucleotide exchange factor GrpE"/>
    <property type="match status" value="1"/>
</dbReference>
<dbReference type="SUPFAM" id="SSF51064">
    <property type="entry name" value="Head domain of nucleotide exchange factor GrpE"/>
    <property type="match status" value="1"/>
</dbReference>
<feature type="compositionally biased region" description="Low complexity" evidence="2">
    <location>
        <begin position="8"/>
        <end position="20"/>
    </location>
</feature>
<evidence type="ECO:0000256" key="1">
    <source>
        <dbReference type="ARBA" id="ARBA00023186"/>
    </source>
</evidence>
<evidence type="ECO:0000313" key="4">
    <source>
        <dbReference type="Proteomes" id="UP000070409"/>
    </source>
</evidence>
<accession>A0A137ZI40</accession>
<proteinExistence type="predicted"/>
<evidence type="ECO:0000256" key="2">
    <source>
        <dbReference type="SAM" id="MobiDB-lite"/>
    </source>
</evidence>
<dbReference type="RefSeq" id="WP_068745654.1">
    <property type="nucleotide sequence ID" value="NZ_LSRE01000015.1"/>
</dbReference>
<protein>
    <recommendedName>
        <fullName evidence="5">Nucleotide exchange factor GrpE</fullName>
    </recommendedName>
</protein>
<dbReference type="Pfam" id="PF01025">
    <property type="entry name" value="GrpE"/>
    <property type="match status" value="1"/>
</dbReference>
<keyword evidence="1" id="KW-0143">Chaperone</keyword>
<keyword evidence="4" id="KW-1185">Reference proteome</keyword>
<organism evidence="3 4">
    <name type="scientific">Tsukamurella pseudospumae</name>
    <dbReference type="NCBI Taxonomy" id="239498"/>
    <lineage>
        <taxon>Bacteria</taxon>
        <taxon>Bacillati</taxon>
        <taxon>Actinomycetota</taxon>
        <taxon>Actinomycetes</taxon>
        <taxon>Mycobacteriales</taxon>
        <taxon>Tsukamurellaceae</taxon>
        <taxon>Tsukamurella</taxon>
    </lineage>
</organism>
<gene>
    <name evidence="3" type="ORF">AXK61_21050</name>
</gene>
<comment type="caution">
    <text evidence="3">The sequence shown here is derived from an EMBL/GenBank/DDBJ whole genome shotgun (WGS) entry which is preliminary data.</text>
</comment>
<dbReference type="InterPro" id="IPR000740">
    <property type="entry name" value="GrpE"/>
</dbReference>
<reference evidence="3 4" key="1">
    <citation type="submission" date="2016-02" db="EMBL/GenBank/DDBJ databases">
        <authorList>
            <person name="Teng J.L."/>
            <person name="Tang Y."/>
            <person name="Huang Y."/>
            <person name="Guo F."/>
            <person name="Wei W."/>
            <person name="Chen J.H."/>
            <person name="Wong S.Y."/>
            <person name="Lau S.K."/>
            <person name="Woo P.C."/>
        </authorList>
    </citation>
    <scope>NUCLEOTIDE SEQUENCE [LARGE SCALE GENOMIC DNA]</scope>
    <source>
        <strain evidence="3 4">JCM 13375</strain>
    </source>
</reference>
<sequence length="169" mass="17820">MSTDEAVDGPADGAETAAGAADDRLAERIEDLARVLARQAGTVERLADAEQARATRDRLGADLPLVVDLFALLGDVTACVRTAESDREREAFEAVAGRVERLLVGRGGTVVQPRTGEAFDAATMEASDTVDTAEPDEDRTVAEVIAPGLGVPGRSVRPARVVVRVLRSR</sequence>
<dbReference type="EMBL" id="LSRE01000015">
    <property type="protein sequence ID" value="KXO97861.1"/>
    <property type="molecule type" value="Genomic_DNA"/>
</dbReference>
<name>A0A137ZI40_9ACTN</name>
<dbReference type="InterPro" id="IPR009012">
    <property type="entry name" value="GrpE_head"/>
</dbReference>
<feature type="region of interest" description="Disordered" evidence="2">
    <location>
        <begin position="1"/>
        <end position="22"/>
    </location>
</feature>
<dbReference type="Proteomes" id="UP000070409">
    <property type="component" value="Unassembled WGS sequence"/>
</dbReference>